<protein>
    <recommendedName>
        <fullName evidence="9">Multidrug-efflux transporter</fullName>
    </recommendedName>
</protein>
<dbReference type="EMBL" id="FOXF01000023">
    <property type="protein sequence ID" value="SFP43341.1"/>
    <property type="molecule type" value="Genomic_DNA"/>
</dbReference>
<keyword evidence="12" id="KW-1185">Reference proteome</keyword>
<dbReference type="GO" id="GO:0042910">
    <property type="term" value="F:xenobiotic transmembrane transporter activity"/>
    <property type="evidence" value="ECO:0007669"/>
    <property type="project" value="InterPro"/>
</dbReference>
<dbReference type="AlphaFoldDB" id="A0A662ZHM3"/>
<dbReference type="PANTHER" id="PTHR43298">
    <property type="entry name" value="MULTIDRUG RESISTANCE PROTEIN NORM-RELATED"/>
    <property type="match status" value="1"/>
</dbReference>
<evidence type="ECO:0000256" key="8">
    <source>
        <dbReference type="ARBA" id="ARBA00023136"/>
    </source>
</evidence>
<evidence type="ECO:0000256" key="5">
    <source>
        <dbReference type="ARBA" id="ARBA00022692"/>
    </source>
</evidence>
<dbReference type="RefSeq" id="WP_177178519.1">
    <property type="nucleotide sequence ID" value="NZ_FOXF01000023.1"/>
</dbReference>
<feature type="transmembrane region" description="Helical" evidence="10">
    <location>
        <begin position="415"/>
        <end position="434"/>
    </location>
</feature>
<dbReference type="GO" id="GO:0006811">
    <property type="term" value="P:monoatomic ion transport"/>
    <property type="evidence" value="ECO:0007669"/>
    <property type="project" value="UniProtKB-KW"/>
</dbReference>
<feature type="transmembrane region" description="Helical" evidence="10">
    <location>
        <begin position="341"/>
        <end position="363"/>
    </location>
</feature>
<gene>
    <name evidence="11" type="ORF">SAMN02910344_01374</name>
</gene>
<dbReference type="Pfam" id="PF01554">
    <property type="entry name" value="MatE"/>
    <property type="match status" value="2"/>
</dbReference>
<dbReference type="InterPro" id="IPR048279">
    <property type="entry name" value="MdtK-like"/>
</dbReference>
<name>A0A662ZHM3_9GAMM</name>
<keyword evidence="2" id="KW-0813">Transport</keyword>
<evidence type="ECO:0000256" key="9">
    <source>
        <dbReference type="ARBA" id="ARBA00031636"/>
    </source>
</evidence>
<evidence type="ECO:0000256" key="4">
    <source>
        <dbReference type="ARBA" id="ARBA00022475"/>
    </source>
</evidence>
<dbReference type="InterPro" id="IPR050222">
    <property type="entry name" value="MATE_MdtK"/>
</dbReference>
<feature type="transmembrane region" description="Helical" evidence="10">
    <location>
        <begin position="61"/>
        <end position="88"/>
    </location>
</feature>
<evidence type="ECO:0000313" key="11">
    <source>
        <dbReference type="EMBL" id="SFP43341.1"/>
    </source>
</evidence>
<accession>A0A662ZHM3</accession>
<keyword evidence="5 10" id="KW-0812">Transmembrane</keyword>
<evidence type="ECO:0000256" key="1">
    <source>
        <dbReference type="ARBA" id="ARBA00004429"/>
    </source>
</evidence>
<dbReference type="PIRSF" id="PIRSF006603">
    <property type="entry name" value="DinF"/>
    <property type="match status" value="1"/>
</dbReference>
<feature type="transmembrane region" description="Helical" evidence="10">
    <location>
        <begin position="148"/>
        <end position="168"/>
    </location>
</feature>
<evidence type="ECO:0000256" key="7">
    <source>
        <dbReference type="ARBA" id="ARBA00023065"/>
    </source>
</evidence>
<dbReference type="PANTHER" id="PTHR43298:SF2">
    <property type="entry name" value="FMN_FAD EXPORTER YEEO-RELATED"/>
    <property type="match status" value="1"/>
</dbReference>
<keyword evidence="3" id="KW-0050">Antiport</keyword>
<dbReference type="InterPro" id="IPR002528">
    <property type="entry name" value="MATE_fam"/>
</dbReference>
<keyword evidence="7" id="KW-0406">Ion transport</keyword>
<evidence type="ECO:0000256" key="2">
    <source>
        <dbReference type="ARBA" id="ARBA00022448"/>
    </source>
</evidence>
<dbReference type="NCBIfam" id="TIGR00797">
    <property type="entry name" value="matE"/>
    <property type="match status" value="1"/>
</dbReference>
<feature type="transmembrane region" description="Helical" evidence="10">
    <location>
        <begin position="28"/>
        <end position="49"/>
    </location>
</feature>
<dbReference type="Proteomes" id="UP000243745">
    <property type="component" value="Unassembled WGS sequence"/>
</dbReference>
<keyword evidence="6 10" id="KW-1133">Transmembrane helix</keyword>
<keyword evidence="8 10" id="KW-0472">Membrane</keyword>
<evidence type="ECO:0000256" key="6">
    <source>
        <dbReference type="ARBA" id="ARBA00022989"/>
    </source>
</evidence>
<evidence type="ECO:0000256" key="3">
    <source>
        <dbReference type="ARBA" id="ARBA00022449"/>
    </source>
</evidence>
<dbReference type="CDD" id="cd13137">
    <property type="entry name" value="MATE_NorM_like"/>
    <property type="match status" value="1"/>
</dbReference>
<proteinExistence type="predicted"/>
<organism evidence="11 12">
    <name type="scientific">Ruminobacter amylophilus</name>
    <dbReference type="NCBI Taxonomy" id="867"/>
    <lineage>
        <taxon>Bacteria</taxon>
        <taxon>Pseudomonadati</taxon>
        <taxon>Pseudomonadota</taxon>
        <taxon>Gammaproteobacteria</taxon>
        <taxon>Aeromonadales</taxon>
        <taxon>Succinivibrionaceae</taxon>
        <taxon>Ruminobacter</taxon>
    </lineage>
</organism>
<keyword evidence="4" id="KW-1003">Cell membrane</keyword>
<feature type="transmembrane region" description="Helical" evidence="10">
    <location>
        <begin position="108"/>
        <end position="128"/>
    </location>
</feature>
<evidence type="ECO:0000313" key="12">
    <source>
        <dbReference type="Proteomes" id="UP000243745"/>
    </source>
</evidence>
<evidence type="ECO:0000256" key="10">
    <source>
        <dbReference type="SAM" id="Phobius"/>
    </source>
</evidence>
<dbReference type="GO" id="GO:0015297">
    <property type="term" value="F:antiporter activity"/>
    <property type="evidence" value="ECO:0007669"/>
    <property type="project" value="UniProtKB-KW"/>
</dbReference>
<feature type="transmembrane region" description="Helical" evidence="10">
    <location>
        <begin position="218"/>
        <end position="242"/>
    </location>
</feature>
<sequence length="477" mass="51005">MSRKDTGKILASMLKSTEYISCGAKIRLILAMAFPAMCAQISQILMHYIDASMVGQLGPLQSAAVGLVSSSIWLIGGICLAVVSGFAVQVAQNIGACKLIKARAATSMGFFCLITLSLLLSVVSAVSADRVPYILGGTEDIAPMASSYFLIYMCAFPVLVMNMYAASLLQATGNIRTPSLLNIGVCILDVIFNFIFIFPTRRFEILGCTLTLPGFHMGITGVAAGTALAEGVICVIMLWMLLVRNEQLHIRREKLYISPPVIFRAFRISAPICLDHLATTGAMVASVAIVSVLGTRAIAAHSFAITAESFCYMIGYGTAFAGTSVIGQCVGARRRDLARNFTVIITVIGVGMMTLAAVVMYVTAPVLIGLLTPDEEIRELGTAILRIEAFAEPLYGASILIAGCMRGAGDTMIPGLMNSGTMWLIRIPLSLLLVKTMGLQGVWVAMALELCIRGCLFLLRLRGDGWLKACDRKKSAV</sequence>
<comment type="subcellular location">
    <subcellularLocation>
        <location evidence="1">Cell inner membrane</location>
        <topology evidence="1">Multi-pass membrane protein</topology>
    </subcellularLocation>
</comment>
<dbReference type="GO" id="GO:0005886">
    <property type="term" value="C:plasma membrane"/>
    <property type="evidence" value="ECO:0007669"/>
    <property type="project" value="UniProtKB-SubCell"/>
</dbReference>
<feature type="transmembrane region" description="Helical" evidence="10">
    <location>
        <begin position="180"/>
        <end position="198"/>
    </location>
</feature>
<reference evidence="11 12" key="1">
    <citation type="submission" date="2016-10" db="EMBL/GenBank/DDBJ databases">
        <authorList>
            <person name="Varghese N."/>
            <person name="Submissions S."/>
        </authorList>
    </citation>
    <scope>NUCLEOTIDE SEQUENCE [LARGE SCALE GENOMIC DNA]</scope>
    <source>
        <strain evidence="11 12">DSM 1361</strain>
    </source>
</reference>